<keyword evidence="2" id="KW-0677">Repeat</keyword>
<dbReference type="PRINTS" id="PR01185">
    <property type="entry name" value="INTEGRINA"/>
</dbReference>
<dbReference type="PANTHER" id="PTHR23221">
    <property type="entry name" value="GLYCOSYLPHOSPHATIDYLINOSITOL PHOSPHOLIPASE D"/>
    <property type="match status" value="1"/>
</dbReference>
<dbReference type="Gene3D" id="2.130.10.130">
    <property type="entry name" value="Integrin alpha, N-terminal"/>
    <property type="match status" value="3"/>
</dbReference>
<dbReference type="InterPro" id="IPR013519">
    <property type="entry name" value="Int_alpha_beta-p"/>
</dbReference>
<dbReference type="Pfam" id="PF01839">
    <property type="entry name" value="FG-GAP"/>
    <property type="match status" value="3"/>
</dbReference>
<evidence type="ECO:0000256" key="2">
    <source>
        <dbReference type="ARBA" id="ARBA00022737"/>
    </source>
</evidence>
<feature type="region of interest" description="Disordered" evidence="5">
    <location>
        <begin position="256"/>
        <end position="277"/>
    </location>
</feature>
<evidence type="ECO:0000256" key="4">
    <source>
        <dbReference type="ARBA" id="ARBA00023180"/>
    </source>
</evidence>
<proteinExistence type="predicted"/>
<dbReference type="InterPro" id="IPR013517">
    <property type="entry name" value="FG-GAP"/>
</dbReference>
<evidence type="ECO:0000256" key="5">
    <source>
        <dbReference type="SAM" id="MobiDB-lite"/>
    </source>
</evidence>
<keyword evidence="3" id="KW-0378">Hydrolase</keyword>
<gene>
    <name evidence="7" type="ORF">ACFODZ_11210</name>
</gene>
<dbReference type="SUPFAM" id="SSF69318">
    <property type="entry name" value="Integrin alpha N-terminal domain"/>
    <property type="match status" value="3"/>
</dbReference>
<evidence type="ECO:0000313" key="8">
    <source>
        <dbReference type="Proteomes" id="UP001595533"/>
    </source>
</evidence>
<dbReference type="InterPro" id="IPR028994">
    <property type="entry name" value="Integrin_alpha_N"/>
</dbReference>
<reference evidence="8" key="1">
    <citation type="journal article" date="2019" name="Int. J. Syst. Evol. Microbiol.">
        <title>The Global Catalogue of Microorganisms (GCM) 10K type strain sequencing project: providing services to taxonomists for standard genome sequencing and annotation.</title>
        <authorList>
            <consortium name="The Broad Institute Genomics Platform"/>
            <consortium name="The Broad Institute Genome Sequencing Center for Infectious Disease"/>
            <person name="Wu L."/>
            <person name="Ma J."/>
        </authorList>
    </citation>
    <scope>NUCLEOTIDE SEQUENCE [LARGE SCALE GENOMIC DNA]</scope>
    <source>
        <strain evidence="8">KCTC 42953</strain>
    </source>
</reference>
<dbReference type="PROSITE" id="PS51470">
    <property type="entry name" value="FG_GAP"/>
    <property type="match status" value="3"/>
</dbReference>
<evidence type="ECO:0000256" key="1">
    <source>
        <dbReference type="ARBA" id="ARBA00022729"/>
    </source>
</evidence>
<evidence type="ECO:0008006" key="9">
    <source>
        <dbReference type="Google" id="ProtNLM"/>
    </source>
</evidence>
<dbReference type="RefSeq" id="WP_077410852.1">
    <property type="nucleotide sequence ID" value="NZ_JBHRTS010000005.1"/>
</dbReference>
<name>A0ABV7J9J6_9GAMM</name>
<keyword evidence="8" id="KW-1185">Reference proteome</keyword>
<feature type="chain" id="PRO_5045101555" description="FG-GAP repeat protein" evidence="6">
    <location>
        <begin position="20"/>
        <end position="536"/>
    </location>
</feature>
<dbReference type="InterPro" id="IPR000413">
    <property type="entry name" value="Integrin_alpha"/>
</dbReference>
<keyword evidence="1 6" id="KW-0732">Signal</keyword>
<feature type="signal peptide" evidence="6">
    <location>
        <begin position="1"/>
        <end position="19"/>
    </location>
</feature>
<dbReference type="EMBL" id="JBHRTS010000005">
    <property type="protein sequence ID" value="MFC3194808.1"/>
    <property type="molecule type" value="Genomic_DNA"/>
</dbReference>
<sequence length="536" mass="55301">MNKTLLLCGCVLVSHTLPAAVITDNVKWNLDTAGISGANEPIDRFGETVARGDFNGDGIDDLAIGIPNHDFFGGAILNTGTVLVIYGSANGLSTNDEQYLFQTFDNSGSNLETLNGIEANDFFGHAMASGDFNCDGFTDLAVGTPDESVTISGELLNAVGAINIFYGAQTGFPDNGQGSTFIWQGTGQGALFSDFIEDGDRFGWSMTSGNFDGDADNGHACDDLAVGTPFEDFGNANQIANGGVIDIFFGHPTDGITGENRQRMSQNSAGAEGSTDANDQFGLSLAAGRFRDGSAFDDLAVGIPGEDINGLNNAGGVQVFYGSSGGITTGSDEIWSQAGSIEGAVEALDRFGTSVTTGNFDGDAAEDLAIGVPNEHINVDGINDAGAVNVIYGSAGGLTTTGNQIFHQSSPSQNSLNGLAEAADQFGDSLVAGNINYDDYDDLVVGIPRENSLRGAFNVIHGGPGGLTLSGNTYHTLGASLGDEMTRSLTLGDFGNGAELVVGMPGDDSADAENDTGSVQVMTFALPDLIFADDFD</sequence>
<organism evidence="7 8">
    <name type="scientific">Marinicella sediminis</name>
    <dbReference type="NCBI Taxonomy" id="1792834"/>
    <lineage>
        <taxon>Bacteria</taxon>
        <taxon>Pseudomonadati</taxon>
        <taxon>Pseudomonadota</taxon>
        <taxon>Gammaproteobacteria</taxon>
        <taxon>Lysobacterales</taxon>
        <taxon>Marinicellaceae</taxon>
        <taxon>Marinicella</taxon>
    </lineage>
</organism>
<accession>A0ABV7J9J6</accession>
<keyword evidence="4" id="KW-0325">Glycoprotein</keyword>
<evidence type="ECO:0000313" key="7">
    <source>
        <dbReference type="EMBL" id="MFC3194808.1"/>
    </source>
</evidence>
<dbReference type="Proteomes" id="UP001595533">
    <property type="component" value="Unassembled WGS sequence"/>
</dbReference>
<evidence type="ECO:0000256" key="3">
    <source>
        <dbReference type="ARBA" id="ARBA00022801"/>
    </source>
</evidence>
<dbReference type="PANTHER" id="PTHR23221:SF7">
    <property type="entry name" value="PHOSPHATIDYLINOSITOL-GLYCAN-SPECIFIC PHOSPHOLIPASE D"/>
    <property type="match status" value="1"/>
</dbReference>
<comment type="caution">
    <text evidence="7">The sequence shown here is derived from an EMBL/GenBank/DDBJ whole genome shotgun (WGS) entry which is preliminary data.</text>
</comment>
<dbReference type="SMART" id="SM00191">
    <property type="entry name" value="Int_alpha"/>
    <property type="match status" value="6"/>
</dbReference>
<protein>
    <recommendedName>
        <fullName evidence="9">FG-GAP repeat protein</fullName>
    </recommendedName>
</protein>
<evidence type="ECO:0000256" key="6">
    <source>
        <dbReference type="SAM" id="SignalP"/>
    </source>
</evidence>